<evidence type="ECO:0000313" key="4">
    <source>
        <dbReference type="EMBL" id="NYJ34927.1"/>
    </source>
</evidence>
<dbReference type="InterPro" id="IPR011041">
    <property type="entry name" value="Quinoprot_gluc/sorb_DH_b-prop"/>
</dbReference>
<dbReference type="EMBL" id="JACCFS010000001">
    <property type="protein sequence ID" value="NYJ34927.1"/>
    <property type="molecule type" value="Genomic_DNA"/>
</dbReference>
<name>A0A7Z0EMM4_9ACTN</name>
<dbReference type="PANTHER" id="PTHR19328">
    <property type="entry name" value="HEDGEHOG-INTERACTING PROTEIN"/>
    <property type="match status" value="1"/>
</dbReference>
<dbReference type="PROSITE" id="PS51257">
    <property type="entry name" value="PROKAR_LIPOPROTEIN"/>
    <property type="match status" value="1"/>
</dbReference>
<organism evidence="4 5">
    <name type="scientific">Nocardiopsis aegyptia</name>
    <dbReference type="NCBI Taxonomy" id="220378"/>
    <lineage>
        <taxon>Bacteria</taxon>
        <taxon>Bacillati</taxon>
        <taxon>Actinomycetota</taxon>
        <taxon>Actinomycetes</taxon>
        <taxon>Streptosporangiales</taxon>
        <taxon>Nocardiopsidaceae</taxon>
        <taxon>Nocardiopsis</taxon>
    </lineage>
</organism>
<feature type="signal peptide" evidence="2">
    <location>
        <begin position="1"/>
        <end position="24"/>
    </location>
</feature>
<dbReference type="Gene3D" id="2.120.10.30">
    <property type="entry name" value="TolB, C-terminal domain"/>
    <property type="match status" value="1"/>
</dbReference>
<evidence type="ECO:0000256" key="2">
    <source>
        <dbReference type="SAM" id="SignalP"/>
    </source>
</evidence>
<dbReference type="RefSeq" id="WP_179823823.1">
    <property type="nucleotide sequence ID" value="NZ_JACCFS010000001.1"/>
</dbReference>
<dbReference type="Pfam" id="PF07995">
    <property type="entry name" value="GSDH"/>
    <property type="match status" value="1"/>
</dbReference>
<dbReference type="Proteomes" id="UP000572051">
    <property type="component" value="Unassembled WGS sequence"/>
</dbReference>
<dbReference type="SUPFAM" id="SSF50952">
    <property type="entry name" value="Soluble quinoprotein glucose dehydrogenase"/>
    <property type="match status" value="1"/>
</dbReference>
<comment type="caution">
    <text evidence="4">The sequence shown here is derived from an EMBL/GenBank/DDBJ whole genome shotgun (WGS) entry which is preliminary data.</text>
</comment>
<keyword evidence="2" id="KW-0732">Signal</keyword>
<feature type="domain" description="Glucose/Sorbosone dehydrogenase" evidence="3">
    <location>
        <begin position="69"/>
        <end position="365"/>
    </location>
</feature>
<evidence type="ECO:0000259" key="3">
    <source>
        <dbReference type="Pfam" id="PF07995"/>
    </source>
</evidence>
<sequence>MAHRGHSRTAAVLGVLLLACACGADGTGTSVAPEESGTPGRESTEQETQGTGSVEPGDPGTPVDVATGLEVPWGVDFLPDGSALVAQRDSAEVAHVAADGTVTGAGEVEGVVPGGEGGLLGLAVDPAFPDEPYVYVYYTAASDNRISRIEYEPDAVELGEAEVILDGLPKAGNHNGGRIAFGPDDLLYVGTGDAAQGTLAQDTDSPAGKILRITGEGEPAEGNPFDNRVYSYGHRNVQGLAWDDDGRLYATEFGADAFDEVNLIEPGANYGWPEVEGPGGGDEFTDPLVTWSPSEASPSGAAIAGDALWVAALRGERLWRIPLDGEGGLGEPEAHFEGDHGRLRTVVVAPGGDALWLTTSNLDGRGSPEDGDDRILRVPLE</sequence>
<accession>A0A7Z0EMM4</accession>
<dbReference type="PANTHER" id="PTHR19328:SF13">
    <property type="entry name" value="HIPL1 PROTEIN"/>
    <property type="match status" value="1"/>
</dbReference>
<dbReference type="InterPro" id="IPR011042">
    <property type="entry name" value="6-blade_b-propeller_TolB-like"/>
</dbReference>
<dbReference type="InterPro" id="IPR012938">
    <property type="entry name" value="Glc/Sorbosone_DH"/>
</dbReference>
<dbReference type="AlphaFoldDB" id="A0A7Z0EMM4"/>
<protein>
    <submittedName>
        <fullName evidence="4">Glucose/arabinose dehydrogenase</fullName>
    </submittedName>
</protein>
<evidence type="ECO:0000256" key="1">
    <source>
        <dbReference type="SAM" id="MobiDB-lite"/>
    </source>
</evidence>
<keyword evidence="5" id="KW-1185">Reference proteome</keyword>
<feature type="region of interest" description="Disordered" evidence="1">
    <location>
        <begin position="28"/>
        <end position="64"/>
    </location>
</feature>
<reference evidence="4 5" key="1">
    <citation type="submission" date="2020-07" db="EMBL/GenBank/DDBJ databases">
        <title>Sequencing the genomes of 1000 actinobacteria strains.</title>
        <authorList>
            <person name="Klenk H.-P."/>
        </authorList>
    </citation>
    <scope>NUCLEOTIDE SEQUENCE [LARGE SCALE GENOMIC DNA]</scope>
    <source>
        <strain evidence="4 5">DSM 44442</strain>
    </source>
</reference>
<proteinExistence type="predicted"/>
<feature type="chain" id="PRO_5038408237" evidence="2">
    <location>
        <begin position="25"/>
        <end position="381"/>
    </location>
</feature>
<evidence type="ECO:0000313" key="5">
    <source>
        <dbReference type="Proteomes" id="UP000572051"/>
    </source>
</evidence>
<gene>
    <name evidence="4" type="ORF">HNR10_002808</name>
</gene>